<dbReference type="Pfam" id="PF00288">
    <property type="entry name" value="GHMP_kinases_N"/>
    <property type="match status" value="1"/>
</dbReference>
<comment type="similarity">
    <text evidence="1 9">Belongs to the GHMP kinase family. IspE subfamily.</text>
</comment>
<organism evidence="12">
    <name type="scientific">Mariniphaga anaerophila</name>
    <dbReference type="NCBI Taxonomy" id="1484053"/>
    <lineage>
        <taxon>Bacteria</taxon>
        <taxon>Pseudomonadati</taxon>
        <taxon>Bacteroidota</taxon>
        <taxon>Bacteroidia</taxon>
        <taxon>Marinilabiliales</taxon>
        <taxon>Prolixibacteraceae</taxon>
        <taxon>Mariniphaga</taxon>
    </lineage>
</organism>
<dbReference type="InterPro" id="IPR014721">
    <property type="entry name" value="Ribsml_uS5_D2-typ_fold_subgr"/>
</dbReference>
<dbReference type="PANTHER" id="PTHR43527:SF2">
    <property type="entry name" value="4-DIPHOSPHOCYTIDYL-2-C-METHYL-D-ERYTHRITOL KINASE, CHLOROPLASTIC"/>
    <property type="match status" value="1"/>
</dbReference>
<evidence type="ECO:0000256" key="8">
    <source>
        <dbReference type="ARBA" id="ARBA00032554"/>
    </source>
</evidence>
<dbReference type="Proteomes" id="UP000886047">
    <property type="component" value="Unassembled WGS sequence"/>
</dbReference>
<comment type="pathway">
    <text evidence="9">Isoprenoid biosynthesis; isopentenyl diphosphate biosynthesis via DXP pathway; isopentenyl diphosphate from 1-deoxy-D-xylulose 5-phosphate: step 3/6.</text>
</comment>
<evidence type="ECO:0000256" key="2">
    <source>
        <dbReference type="ARBA" id="ARBA00012052"/>
    </source>
</evidence>
<evidence type="ECO:0000259" key="11">
    <source>
        <dbReference type="Pfam" id="PF08544"/>
    </source>
</evidence>
<keyword evidence="4 9" id="KW-0808">Transferase</keyword>
<dbReference type="PANTHER" id="PTHR43527">
    <property type="entry name" value="4-DIPHOSPHOCYTIDYL-2-C-METHYL-D-ERYTHRITOL KINASE, CHLOROPLASTIC"/>
    <property type="match status" value="1"/>
</dbReference>
<name>A0A831LKW1_9BACT</name>
<comment type="caution">
    <text evidence="12">The sequence shown here is derived from an EMBL/GenBank/DDBJ whole genome shotgun (WGS) entry which is preliminary data.</text>
</comment>
<dbReference type="InterPro" id="IPR036554">
    <property type="entry name" value="GHMP_kinase_C_sf"/>
</dbReference>
<evidence type="ECO:0000256" key="4">
    <source>
        <dbReference type="ARBA" id="ARBA00022679"/>
    </source>
</evidence>
<keyword evidence="5 9" id="KW-0547">Nucleotide-binding</keyword>
<feature type="binding site" evidence="9">
    <location>
        <begin position="90"/>
        <end position="100"/>
    </location>
    <ligand>
        <name>ATP</name>
        <dbReference type="ChEBI" id="CHEBI:30616"/>
    </ligand>
</feature>
<feature type="active site" evidence="9">
    <location>
        <position position="8"/>
    </location>
</feature>
<dbReference type="GO" id="GO:0016114">
    <property type="term" value="P:terpenoid biosynthetic process"/>
    <property type="evidence" value="ECO:0007669"/>
    <property type="project" value="UniProtKB-UniRule"/>
</dbReference>
<dbReference type="GO" id="GO:0019288">
    <property type="term" value="P:isopentenyl diphosphate biosynthetic process, methylerythritol 4-phosphate pathway"/>
    <property type="evidence" value="ECO:0007669"/>
    <property type="project" value="UniProtKB-UniRule"/>
</dbReference>
<evidence type="ECO:0000259" key="10">
    <source>
        <dbReference type="Pfam" id="PF00288"/>
    </source>
</evidence>
<evidence type="ECO:0000256" key="5">
    <source>
        <dbReference type="ARBA" id="ARBA00022741"/>
    </source>
</evidence>
<keyword evidence="6 9" id="KW-0418">Kinase</keyword>
<feature type="domain" description="GHMP kinase C-terminal" evidence="11">
    <location>
        <begin position="209"/>
        <end position="250"/>
    </location>
</feature>
<feature type="active site" evidence="9">
    <location>
        <position position="132"/>
    </location>
</feature>
<dbReference type="EC" id="2.7.1.148" evidence="2 9"/>
<dbReference type="PIRSF" id="PIRSF010376">
    <property type="entry name" value="IspE"/>
    <property type="match status" value="1"/>
</dbReference>
<dbReference type="Gene3D" id="3.30.230.10">
    <property type="match status" value="1"/>
</dbReference>
<evidence type="ECO:0000256" key="3">
    <source>
        <dbReference type="ARBA" id="ARBA00017473"/>
    </source>
</evidence>
<dbReference type="NCBIfam" id="TIGR00154">
    <property type="entry name" value="ispE"/>
    <property type="match status" value="1"/>
</dbReference>
<keyword evidence="9" id="KW-0414">Isoprene biosynthesis</keyword>
<evidence type="ECO:0000256" key="7">
    <source>
        <dbReference type="ARBA" id="ARBA00022840"/>
    </source>
</evidence>
<dbReference type="HAMAP" id="MF_00061">
    <property type="entry name" value="IspE"/>
    <property type="match status" value="1"/>
</dbReference>
<dbReference type="Pfam" id="PF08544">
    <property type="entry name" value="GHMP_kinases_C"/>
    <property type="match status" value="1"/>
</dbReference>
<dbReference type="InterPro" id="IPR006204">
    <property type="entry name" value="GHMP_kinase_N_dom"/>
</dbReference>
<accession>A0A831LKW1</accession>
<dbReference type="AlphaFoldDB" id="A0A831LKW1"/>
<evidence type="ECO:0000256" key="6">
    <source>
        <dbReference type="ARBA" id="ARBA00022777"/>
    </source>
</evidence>
<dbReference type="InterPro" id="IPR013750">
    <property type="entry name" value="GHMP_kinase_C_dom"/>
</dbReference>
<comment type="catalytic activity">
    <reaction evidence="9">
        <text>4-CDP-2-C-methyl-D-erythritol + ATP = 4-CDP-2-C-methyl-D-erythritol 2-phosphate + ADP + H(+)</text>
        <dbReference type="Rhea" id="RHEA:18437"/>
        <dbReference type="ChEBI" id="CHEBI:15378"/>
        <dbReference type="ChEBI" id="CHEBI:30616"/>
        <dbReference type="ChEBI" id="CHEBI:57823"/>
        <dbReference type="ChEBI" id="CHEBI:57919"/>
        <dbReference type="ChEBI" id="CHEBI:456216"/>
        <dbReference type="EC" id="2.7.1.148"/>
    </reaction>
</comment>
<comment type="function">
    <text evidence="9">Catalyzes the phosphorylation of the position 2 hydroxy group of 4-diphosphocytidyl-2C-methyl-D-erythritol.</text>
</comment>
<dbReference type="InterPro" id="IPR004424">
    <property type="entry name" value="IspE"/>
</dbReference>
<gene>
    <name evidence="9" type="primary">ispE</name>
    <name evidence="12" type="ORF">ENN90_07570</name>
</gene>
<dbReference type="SUPFAM" id="SSF54211">
    <property type="entry name" value="Ribosomal protein S5 domain 2-like"/>
    <property type="match status" value="1"/>
</dbReference>
<proteinExistence type="inferred from homology"/>
<dbReference type="GO" id="GO:0050515">
    <property type="term" value="F:4-(cytidine 5'-diphospho)-2-C-methyl-D-erythritol kinase activity"/>
    <property type="evidence" value="ECO:0007669"/>
    <property type="project" value="UniProtKB-UniRule"/>
</dbReference>
<dbReference type="EMBL" id="DSDK01000414">
    <property type="protein sequence ID" value="HDR51463.1"/>
    <property type="molecule type" value="Genomic_DNA"/>
</dbReference>
<dbReference type="SUPFAM" id="SSF55060">
    <property type="entry name" value="GHMP Kinase, C-terminal domain"/>
    <property type="match status" value="1"/>
</dbReference>
<dbReference type="GO" id="GO:0005524">
    <property type="term" value="F:ATP binding"/>
    <property type="evidence" value="ECO:0007669"/>
    <property type="project" value="UniProtKB-UniRule"/>
</dbReference>
<dbReference type="UniPathway" id="UPA00056">
    <property type="reaction ID" value="UER00094"/>
</dbReference>
<dbReference type="Gene3D" id="3.30.70.890">
    <property type="entry name" value="GHMP kinase, C-terminal domain"/>
    <property type="match status" value="1"/>
</dbReference>
<evidence type="ECO:0000256" key="9">
    <source>
        <dbReference type="HAMAP-Rule" id="MF_00061"/>
    </source>
</evidence>
<reference evidence="12" key="1">
    <citation type="journal article" date="2020" name="mSystems">
        <title>Genome- and Community-Level Interaction Insights into Carbon Utilization and Element Cycling Functions of Hydrothermarchaeota in Hydrothermal Sediment.</title>
        <authorList>
            <person name="Zhou Z."/>
            <person name="Liu Y."/>
            <person name="Xu W."/>
            <person name="Pan J."/>
            <person name="Luo Z.H."/>
            <person name="Li M."/>
        </authorList>
    </citation>
    <scope>NUCLEOTIDE SEQUENCE [LARGE SCALE GENOMIC DNA]</scope>
    <source>
        <strain evidence="12">SpSt-1217</strain>
    </source>
</reference>
<protein>
    <recommendedName>
        <fullName evidence="3 9">4-diphosphocytidyl-2-C-methyl-D-erythritol kinase</fullName>
        <shortName evidence="9">CMK</shortName>
        <ecNumber evidence="2 9">2.7.1.148</ecNumber>
    </recommendedName>
    <alternativeName>
        <fullName evidence="8 9">4-(cytidine-5'-diphospho)-2-C-methyl-D-erythritol kinase</fullName>
    </alternativeName>
</protein>
<sequence length="267" mass="29451">MIVFPNAKINIGLHVVSKRPDGYHNLETVFYPVQLFDALEMAETGKAGITFSGLPVEGPADENLVMKAYRILKKDFGLPPVQFHLHKNIPAGAGLGGGSSDAAFTLKMLNNYFKLQITSEKLKDYAAQLGADCSFFIDNKPAFAEGIGDLLSCVDIDLSQFHIVVLKPEISVSTAEAYRNVIPAQPVFKLEGLPAVPVDHWKDVVKNDFENSVFLRFPEIKRWKEKLFELGAIYASMSGSGSAVFGIFRHLPADLDKKIPKSILLVR</sequence>
<feature type="domain" description="GHMP kinase N-terminal" evidence="10">
    <location>
        <begin position="63"/>
        <end position="134"/>
    </location>
</feature>
<dbReference type="InterPro" id="IPR020568">
    <property type="entry name" value="Ribosomal_Su5_D2-typ_SF"/>
</dbReference>
<evidence type="ECO:0000313" key="12">
    <source>
        <dbReference type="EMBL" id="HDR51463.1"/>
    </source>
</evidence>
<evidence type="ECO:0000256" key="1">
    <source>
        <dbReference type="ARBA" id="ARBA00009684"/>
    </source>
</evidence>
<keyword evidence="7 9" id="KW-0067">ATP-binding</keyword>